<evidence type="ECO:0000256" key="1">
    <source>
        <dbReference type="ARBA" id="ARBA00022596"/>
    </source>
</evidence>
<dbReference type="Pfam" id="PF01969">
    <property type="entry name" value="Ni_insertion"/>
    <property type="match status" value="1"/>
</dbReference>
<dbReference type="InterPro" id="IPR002822">
    <property type="entry name" value="Ni_insertion"/>
</dbReference>
<gene>
    <name evidence="3 5" type="primary">larC</name>
    <name evidence="5" type="ORF">QUW08_10290</name>
</gene>
<keyword evidence="1 3" id="KW-0533">Nickel</keyword>
<dbReference type="RefSeq" id="WP_289600168.1">
    <property type="nucleotide sequence ID" value="NZ_JAUDCL010000018.1"/>
</dbReference>
<dbReference type="EC" id="4.99.1.12" evidence="3"/>
<comment type="function">
    <text evidence="3">Involved in the biosynthesis of a nickel-pincer cofactor ((SCS)Ni(II) pincer complex). Binds Ni(2+), and functions in nickel delivery to pyridinium-3,5-bisthiocarboxylic acid mononucleotide (P2TMN), to form the mature cofactor. Is thus probably required for the activation of nickel-pincer cofactor-dependent enzymes.</text>
</comment>
<evidence type="ECO:0000256" key="4">
    <source>
        <dbReference type="SAM" id="MobiDB-lite"/>
    </source>
</evidence>
<organism evidence="5 6">
    <name type="scientific">Allofournierella massiliensis</name>
    <dbReference type="NCBI Taxonomy" id="1650663"/>
    <lineage>
        <taxon>Bacteria</taxon>
        <taxon>Bacillati</taxon>
        <taxon>Bacillota</taxon>
        <taxon>Clostridia</taxon>
        <taxon>Eubacteriales</taxon>
        <taxon>Oscillospiraceae</taxon>
        <taxon>Allofournierella</taxon>
    </lineage>
</organism>
<reference evidence="5 6" key="1">
    <citation type="submission" date="2023-06" db="EMBL/GenBank/DDBJ databases">
        <title>Identification and characterization of horizontal gene transfer across gut microbiota members of farm animals based on homology search.</title>
        <authorList>
            <person name="Schwarzerova J."/>
            <person name="Nykrynova M."/>
            <person name="Jureckova K."/>
            <person name="Cejkova D."/>
            <person name="Rychlik I."/>
        </authorList>
    </citation>
    <scope>NUCLEOTIDE SEQUENCE [LARGE SCALE GENOMIC DNA]</scope>
    <source>
        <strain evidence="5 6">ET340</strain>
    </source>
</reference>
<protein>
    <recommendedName>
        <fullName evidence="3">Pyridinium-3,5-bisthiocarboxylic acid mononucleotide nickel insertion protein</fullName>
        <shortName evidence="3">P2TMN nickel insertion protein</shortName>
        <ecNumber evidence="3">4.99.1.12</ecNumber>
    </recommendedName>
    <alternativeName>
        <fullName evidence="3">Nickel-pincer cofactor biosynthesis protein LarC</fullName>
    </alternativeName>
</protein>
<keyword evidence="6" id="KW-1185">Reference proteome</keyword>
<keyword evidence="2 3" id="KW-0456">Lyase</keyword>
<dbReference type="HAMAP" id="MF_01074">
    <property type="entry name" value="LarC"/>
    <property type="match status" value="1"/>
</dbReference>
<dbReference type="Gene3D" id="3.30.70.1380">
    <property type="entry name" value="Transcriptional regulatory protein pf0864 domain like"/>
    <property type="match status" value="1"/>
</dbReference>
<name>A0ABT7URZ8_9FIRM</name>
<comment type="similarity">
    <text evidence="3">Belongs to the LarC family.</text>
</comment>
<dbReference type="PANTHER" id="PTHR36566:SF1">
    <property type="entry name" value="PYRIDINIUM-3,5-BISTHIOCARBOXYLIC ACID MONONUCLEOTIDE NICKEL INSERTION PROTEIN"/>
    <property type="match status" value="1"/>
</dbReference>
<evidence type="ECO:0000256" key="2">
    <source>
        <dbReference type="ARBA" id="ARBA00023239"/>
    </source>
</evidence>
<evidence type="ECO:0000313" key="6">
    <source>
        <dbReference type="Proteomes" id="UP001529380"/>
    </source>
</evidence>
<comment type="catalytic activity">
    <reaction evidence="3">
        <text>Ni(II)-pyridinium-3,5-bisthiocarboxylate mononucleotide = pyridinium-3,5-bisthiocarboxylate mononucleotide + Ni(2+)</text>
        <dbReference type="Rhea" id="RHEA:54784"/>
        <dbReference type="ChEBI" id="CHEBI:49786"/>
        <dbReference type="ChEBI" id="CHEBI:137372"/>
        <dbReference type="ChEBI" id="CHEBI:137373"/>
        <dbReference type="EC" id="4.99.1.12"/>
    </reaction>
</comment>
<sequence>MKTLYIECAMGAAGDMLTAALLDLLSPEEQQAFLEQMNRLLPGVQVKATPAQKCGVQGLHVQVLVNGEEEHSHDHGPVHPEVHAAPAVHDHPHEHMHEHDHHHDHEHPHDHDHVHEHPHEHDHEHEHEHDHDHHEHSHDHMHEHGHDHPHEHDHGHEHHHHATMAWVEHTIQETALPPEVKEQALQVYHAIAQAESAAHGCPVDQVHFHEVGALDAVADVTAVCLLMHMLALEKIVVSPVHLGSGQVRCAHGILPVPAPATAYILQGVPAYTGSIRGELCTPTGAALLKTFAQSFGPMPVMVTEKVGIGVGNKDFQAANVLRVFWGSDASQAQQESDQIVELRCNLDDMTGEAIGYASELLLEEGALDVYTVPIQMKKSRPAVMLCCLCHAPQRDKLTQLMLRHTTTWGVRASVMDRSVLTTRMVPVKTKYGVVRVKQGTGYGVKKCKVEYGDMAAAAAQAGVELAKVERAARKAFKKQG</sequence>
<dbReference type="Proteomes" id="UP001529380">
    <property type="component" value="Unassembled WGS sequence"/>
</dbReference>
<dbReference type="EMBL" id="JAUDCL010000018">
    <property type="protein sequence ID" value="MDM8201671.1"/>
    <property type="molecule type" value="Genomic_DNA"/>
</dbReference>
<feature type="region of interest" description="Disordered" evidence="4">
    <location>
        <begin position="94"/>
        <end position="161"/>
    </location>
</feature>
<evidence type="ECO:0000256" key="3">
    <source>
        <dbReference type="HAMAP-Rule" id="MF_01074"/>
    </source>
</evidence>
<dbReference type="NCBIfam" id="TIGR00299">
    <property type="entry name" value="nickel pincer cofactor biosynthesis protein LarC"/>
    <property type="match status" value="1"/>
</dbReference>
<dbReference type="PANTHER" id="PTHR36566">
    <property type="entry name" value="NICKEL INSERTION PROTEIN-RELATED"/>
    <property type="match status" value="1"/>
</dbReference>
<proteinExistence type="inferred from homology"/>
<accession>A0ABT7URZ8</accession>
<evidence type="ECO:0000313" key="5">
    <source>
        <dbReference type="EMBL" id="MDM8201671.1"/>
    </source>
</evidence>
<feature type="compositionally biased region" description="Basic and acidic residues" evidence="4">
    <location>
        <begin position="94"/>
        <end position="156"/>
    </location>
</feature>
<comment type="caution">
    <text evidence="5">The sequence shown here is derived from an EMBL/GenBank/DDBJ whole genome shotgun (WGS) entry which is preliminary data.</text>
</comment>